<evidence type="ECO:0000313" key="2">
    <source>
        <dbReference type="EMBL" id="KAF2091536.1"/>
    </source>
</evidence>
<dbReference type="PRINTS" id="PR00111">
    <property type="entry name" value="ABHYDROLASE"/>
</dbReference>
<feature type="domain" description="AB hydrolase-1" evidence="1">
    <location>
        <begin position="50"/>
        <end position="138"/>
    </location>
</feature>
<gene>
    <name evidence="2" type="ORF">K490DRAFT_70354</name>
</gene>
<dbReference type="PANTHER" id="PTHR43433">
    <property type="entry name" value="HYDROLASE, ALPHA/BETA FOLD FAMILY PROTEIN"/>
    <property type="match status" value="1"/>
</dbReference>
<dbReference type="Proteomes" id="UP000799776">
    <property type="component" value="Unassembled WGS sequence"/>
</dbReference>
<dbReference type="AlphaFoldDB" id="A0A9P4HYF7"/>
<dbReference type="InterPro" id="IPR050471">
    <property type="entry name" value="AB_hydrolase"/>
</dbReference>
<evidence type="ECO:0000313" key="3">
    <source>
        <dbReference type="Proteomes" id="UP000799776"/>
    </source>
</evidence>
<accession>A0A9P4HYF7</accession>
<proteinExistence type="predicted"/>
<dbReference type="Gene3D" id="3.40.50.1820">
    <property type="entry name" value="alpha/beta hydrolase"/>
    <property type="match status" value="1"/>
</dbReference>
<name>A0A9P4HYF7_9PEZI</name>
<dbReference type="InterPro" id="IPR029058">
    <property type="entry name" value="AB_hydrolase_fold"/>
</dbReference>
<keyword evidence="3" id="KW-1185">Reference proteome</keyword>
<dbReference type="InterPro" id="IPR000073">
    <property type="entry name" value="AB_hydrolase_1"/>
</dbReference>
<comment type="caution">
    <text evidence="2">The sequence shown here is derived from an EMBL/GenBank/DDBJ whole genome shotgun (WGS) entry which is preliminary data.</text>
</comment>
<evidence type="ECO:0000259" key="1">
    <source>
        <dbReference type="Pfam" id="PF00561"/>
    </source>
</evidence>
<reference evidence="2" key="1">
    <citation type="journal article" date="2020" name="Stud. Mycol.">
        <title>101 Dothideomycetes genomes: a test case for predicting lifestyles and emergence of pathogens.</title>
        <authorList>
            <person name="Haridas S."/>
            <person name="Albert R."/>
            <person name="Binder M."/>
            <person name="Bloem J."/>
            <person name="Labutti K."/>
            <person name="Salamov A."/>
            <person name="Andreopoulos B."/>
            <person name="Baker S."/>
            <person name="Barry K."/>
            <person name="Bills G."/>
            <person name="Bluhm B."/>
            <person name="Cannon C."/>
            <person name="Castanera R."/>
            <person name="Culley D."/>
            <person name="Daum C."/>
            <person name="Ezra D."/>
            <person name="Gonzalez J."/>
            <person name="Henrissat B."/>
            <person name="Kuo A."/>
            <person name="Liang C."/>
            <person name="Lipzen A."/>
            <person name="Lutzoni F."/>
            <person name="Magnuson J."/>
            <person name="Mondo S."/>
            <person name="Nolan M."/>
            <person name="Ohm R."/>
            <person name="Pangilinan J."/>
            <person name="Park H.-J."/>
            <person name="Ramirez L."/>
            <person name="Alfaro M."/>
            <person name="Sun H."/>
            <person name="Tritt A."/>
            <person name="Yoshinaga Y."/>
            <person name="Zwiers L.-H."/>
            <person name="Turgeon B."/>
            <person name="Goodwin S."/>
            <person name="Spatafora J."/>
            <person name="Crous P."/>
            <person name="Grigoriev I."/>
        </authorList>
    </citation>
    <scope>NUCLEOTIDE SEQUENCE</scope>
    <source>
        <strain evidence="2">CBS 121410</strain>
    </source>
</reference>
<protein>
    <submittedName>
        <fullName evidence="2">Alpha/beta-hydrolase</fullName>
    </submittedName>
</protein>
<organism evidence="2 3">
    <name type="scientific">Saccharata proteae CBS 121410</name>
    <dbReference type="NCBI Taxonomy" id="1314787"/>
    <lineage>
        <taxon>Eukaryota</taxon>
        <taxon>Fungi</taxon>
        <taxon>Dikarya</taxon>
        <taxon>Ascomycota</taxon>
        <taxon>Pezizomycotina</taxon>
        <taxon>Dothideomycetes</taxon>
        <taxon>Dothideomycetes incertae sedis</taxon>
        <taxon>Botryosphaeriales</taxon>
        <taxon>Saccharataceae</taxon>
        <taxon>Saccharata</taxon>
    </lineage>
</organism>
<dbReference type="SUPFAM" id="SSF53474">
    <property type="entry name" value="alpha/beta-Hydrolases"/>
    <property type="match status" value="1"/>
</dbReference>
<sequence length="311" mass="35031">MTAAELEQHEEFPYVFWDLKPEKKGKVAAAVGRGGPINIAYEVHGHGPIHLVWVMGLGGLKGAWQRQTKDFSHKQADKYTSVIIDNRGVGESDKPMMRYSTSEMAKDVIEVVDHLGWTSKRQLHVIGISMGGMIAQEMGYFENLRNRINLFIPRSLDDQLANVKRNIYTEAYLEAPDSTEYTKLPFPTNGDRFAASEVAKRKDPAAFNRTGFMAQAVAAGWHHKSPEQLKKLADKVGRDRIMVIHGSEDKMITYPHVFVTLEGLEGKNAEYGEVEKHLIEGQGHVVPIEMREEFNSWVEALAARGEELNKQ</sequence>
<dbReference type="OrthoDB" id="19657at2759"/>
<dbReference type="PANTHER" id="PTHR43433:SF5">
    <property type="entry name" value="AB HYDROLASE-1 DOMAIN-CONTAINING PROTEIN"/>
    <property type="match status" value="1"/>
</dbReference>
<dbReference type="Pfam" id="PF00561">
    <property type="entry name" value="Abhydrolase_1"/>
    <property type="match status" value="1"/>
</dbReference>
<dbReference type="EMBL" id="ML978711">
    <property type="protein sequence ID" value="KAF2091536.1"/>
    <property type="molecule type" value="Genomic_DNA"/>
</dbReference>